<sequence length="273" mass="31164">MLLRVVLFGGKGGVGKSTLACATALKLSEHHKTLLLSIDPAHSLSGILQTKIGSEISKITHNLYAQELSAEELVEKYSNKVLSALKEVIPTLRSGLEEYTKQLRYSPTALETALLDRLVDYFEEPFDFIILDSAPTGQMVRFFYTMNSLENWFSFLEKIAEEKQKLESFMGRKDSLIELLRSRKERVKKVIKVLREKAIIFAVTNEDPLSIEEGDSLQKHLRDFKVYKVINRCRLEETPSLKIPYLENPFGIENLRKLRIDDLVKVIVSTESV</sequence>
<comment type="similarity">
    <text evidence="1">Belongs to the arsA ATPase family.</text>
</comment>
<dbReference type="Pfam" id="PF02374">
    <property type="entry name" value="ArsA_ATPase"/>
    <property type="match status" value="1"/>
</dbReference>
<comment type="catalytic activity">
    <reaction evidence="2">
        <text>arsenite(in) + ATP + H2O = arsenite(out) + ADP + phosphate + H(+)</text>
        <dbReference type="Rhea" id="RHEA:11348"/>
        <dbReference type="ChEBI" id="CHEBI:15377"/>
        <dbReference type="ChEBI" id="CHEBI:15378"/>
        <dbReference type="ChEBI" id="CHEBI:29242"/>
        <dbReference type="ChEBI" id="CHEBI:30616"/>
        <dbReference type="ChEBI" id="CHEBI:43474"/>
        <dbReference type="ChEBI" id="CHEBI:456216"/>
        <dbReference type="EC" id="7.3.2.7"/>
    </reaction>
</comment>
<dbReference type="InterPro" id="IPR025723">
    <property type="entry name" value="ArsA/GET3_ATPase-like"/>
</dbReference>
<reference evidence="6" key="1">
    <citation type="submission" date="2017-09" db="EMBL/GenBank/DDBJ databases">
        <authorList>
            <person name="Varghese N."/>
            <person name="Submissions S."/>
        </authorList>
    </citation>
    <scope>NUCLEOTIDE SEQUENCE [LARGE SCALE GENOMIC DNA]</scope>
    <source>
        <strain evidence="6">DSM 2913</strain>
    </source>
</reference>
<organism evidence="5 6">
    <name type="scientific">Hydrogenobacter hydrogenophilus</name>
    <dbReference type="NCBI Taxonomy" id="35835"/>
    <lineage>
        <taxon>Bacteria</taxon>
        <taxon>Pseudomonadati</taxon>
        <taxon>Aquificota</taxon>
        <taxon>Aquificia</taxon>
        <taxon>Aquificales</taxon>
        <taxon>Aquificaceae</taxon>
        <taxon>Hydrogenobacter</taxon>
    </lineage>
</organism>
<dbReference type="NCBIfam" id="TIGR00345">
    <property type="entry name" value="GET3_arsA_TRC40"/>
    <property type="match status" value="1"/>
</dbReference>
<dbReference type="SUPFAM" id="SSF52540">
    <property type="entry name" value="P-loop containing nucleoside triphosphate hydrolases"/>
    <property type="match status" value="1"/>
</dbReference>
<evidence type="ECO:0000256" key="1">
    <source>
        <dbReference type="ARBA" id="ARBA00011040"/>
    </source>
</evidence>
<evidence type="ECO:0000259" key="4">
    <source>
        <dbReference type="Pfam" id="PF02374"/>
    </source>
</evidence>
<dbReference type="InterPro" id="IPR027417">
    <property type="entry name" value="P-loop_NTPase"/>
</dbReference>
<dbReference type="Gene3D" id="3.40.50.300">
    <property type="entry name" value="P-loop containing nucleotide triphosphate hydrolases"/>
    <property type="match status" value="1"/>
</dbReference>
<dbReference type="EMBL" id="OBEN01000001">
    <property type="protein sequence ID" value="SNZ11139.1"/>
    <property type="molecule type" value="Genomic_DNA"/>
</dbReference>
<protein>
    <recommendedName>
        <fullName evidence="3">arsenite-transporting ATPase</fullName>
        <ecNumber evidence="3">7.3.2.7</ecNumber>
    </recommendedName>
</protein>
<name>A0A285NNW5_9AQUI</name>
<dbReference type="PANTHER" id="PTHR10803">
    <property type="entry name" value="ARSENICAL PUMP-DRIVING ATPASE ARSENITE-TRANSLOCATING ATPASE"/>
    <property type="match status" value="1"/>
</dbReference>
<dbReference type="GO" id="GO:0005524">
    <property type="term" value="F:ATP binding"/>
    <property type="evidence" value="ECO:0007669"/>
    <property type="project" value="InterPro"/>
</dbReference>
<proteinExistence type="inferred from homology"/>
<dbReference type="OrthoDB" id="9780677at2"/>
<dbReference type="Proteomes" id="UP000218627">
    <property type="component" value="Unassembled WGS sequence"/>
</dbReference>
<evidence type="ECO:0000256" key="3">
    <source>
        <dbReference type="ARBA" id="ARBA00066752"/>
    </source>
</evidence>
<dbReference type="RefSeq" id="WP_096600089.1">
    <property type="nucleotide sequence ID" value="NZ_OBEN01000001.1"/>
</dbReference>
<dbReference type="AlphaFoldDB" id="A0A285NNW5"/>
<feature type="domain" description="ArsA/GET3 Anion-transporting ATPase-like" evidence="4">
    <location>
        <begin position="4"/>
        <end position="254"/>
    </location>
</feature>
<evidence type="ECO:0000313" key="5">
    <source>
        <dbReference type="EMBL" id="SNZ11139.1"/>
    </source>
</evidence>
<dbReference type="GO" id="GO:0016887">
    <property type="term" value="F:ATP hydrolysis activity"/>
    <property type="evidence" value="ECO:0007669"/>
    <property type="project" value="InterPro"/>
</dbReference>
<evidence type="ECO:0000313" key="6">
    <source>
        <dbReference type="Proteomes" id="UP000218627"/>
    </source>
</evidence>
<dbReference type="GO" id="GO:0015446">
    <property type="term" value="F:ATPase-coupled arsenite transmembrane transporter activity"/>
    <property type="evidence" value="ECO:0007669"/>
    <property type="project" value="UniProtKB-EC"/>
</dbReference>
<dbReference type="EC" id="7.3.2.7" evidence="3"/>
<gene>
    <name evidence="5" type="ORF">SAMN06265353_0150</name>
</gene>
<dbReference type="CDD" id="cd02035">
    <property type="entry name" value="ArsA"/>
    <property type="match status" value="1"/>
</dbReference>
<accession>A0A285NNW5</accession>
<keyword evidence="6" id="KW-1185">Reference proteome</keyword>
<dbReference type="InterPro" id="IPR016300">
    <property type="entry name" value="ATPase_ArsA/GET3"/>
</dbReference>
<dbReference type="PANTHER" id="PTHR10803:SF3">
    <property type="entry name" value="ATPASE GET3"/>
    <property type="match status" value="1"/>
</dbReference>
<evidence type="ECO:0000256" key="2">
    <source>
        <dbReference type="ARBA" id="ARBA00052296"/>
    </source>
</evidence>